<reference evidence="1 2" key="1">
    <citation type="journal article" date="2019" name="Sci. Rep.">
        <title>Orb-weaving spider Araneus ventricosus genome elucidates the spidroin gene catalogue.</title>
        <authorList>
            <person name="Kono N."/>
            <person name="Nakamura H."/>
            <person name="Ohtoshi R."/>
            <person name="Moran D.A.P."/>
            <person name="Shinohara A."/>
            <person name="Yoshida Y."/>
            <person name="Fujiwara M."/>
            <person name="Mori M."/>
            <person name="Tomita M."/>
            <person name="Arakawa K."/>
        </authorList>
    </citation>
    <scope>NUCLEOTIDE SEQUENCE [LARGE SCALE GENOMIC DNA]</scope>
</reference>
<name>A0A4Y2LXB4_ARAVE</name>
<dbReference type="GO" id="GO:0003676">
    <property type="term" value="F:nucleic acid binding"/>
    <property type="evidence" value="ECO:0007669"/>
    <property type="project" value="InterPro"/>
</dbReference>
<evidence type="ECO:0000313" key="1">
    <source>
        <dbReference type="EMBL" id="GBN18067.1"/>
    </source>
</evidence>
<dbReference type="AlphaFoldDB" id="A0A4Y2LXB4"/>
<comment type="caution">
    <text evidence="1">The sequence shown here is derived from an EMBL/GenBank/DDBJ whole genome shotgun (WGS) entry which is preliminary data.</text>
</comment>
<evidence type="ECO:0000313" key="2">
    <source>
        <dbReference type="Proteomes" id="UP000499080"/>
    </source>
</evidence>
<dbReference type="EMBL" id="BGPR01006334">
    <property type="protein sequence ID" value="GBN18067.1"/>
    <property type="molecule type" value="Genomic_DNA"/>
</dbReference>
<proteinExistence type="predicted"/>
<keyword evidence="2" id="KW-1185">Reference proteome</keyword>
<sequence length="107" mass="12515">MPLRTRIRQYKQIIQFERGRDKGCEKVDFLCTKWKKDMAGMHPLCMIDGGVIRHHNACSHIAAVTQCAPYRIDMLPWLARSSDLILIEHVWHDKFSVICKQPELLLI</sequence>
<protein>
    <submittedName>
        <fullName evidence="1">Uncharacterized protein</fullName>
    </submittedName>
</protein>
<dbReference type="InterPro" id="IPR036397">
    <property type="entry name" value="RNaseH_sf"/>
</dbReference>
<organism evidence="1 2">
    <name type="scientific">Araneus ventricosus</name>
    <name type="common">Orbweaver spider</name>
    <name type="synonym">Epeira ventricosa</name>
    <dbReference type="NCBI Taxonomy" id="182803"/>
    <lineage>
        <taxon>Eukaryota</taxon>
        <taxon>Metazoa</taxon>
        <taxon>Ecdysozoa</taxon>
        <taxon>Arthropoda</taxon>
        <taxon>Chelicerata</taxon>
        <taxon>Arachnida</taxon>
        <taxon>Araneae</taxon>
        <taxon>Araneomorphae</taxon>
        <taxon>Entelegynae</taxon>
        <taxon>Araneoidea</taxon>
        <taxon>Araneidae</taxon>
        <taxon>Araneus</taxon>
    </lineage>
</organism>
<gene>
    <name evidence="1" type="ORF">AVEN_255031_1</name>
</gene>
<dbReference type="Gene3D" id="3.30.420.10">
    <property type="entry name" value="Ribonuclease H-like superfamily/Ribonuclease H"/>
    <property type="match status" value="1"/>
</dbReference>
<dbReference type="Proteomes" id="UP000499080">
    <property type="component" value="Unassembled WGS sequence"/>
</dbReference>
<accession>A0A4Y2LXB4</accession>